<dbReference type="InterPro" id="IPR023614">
    <property type="entry name" value="Porin_dom_sf"/>
</dbReference>
<evidence type="ECO:0000256" key="1">
    <source>
        <dbReference type="ARBA" id="ARBA00004571"/>
    </source>
</evidence>
<dbReference type="GO" id="GO:0006811">
    <property type="term" value="P:monoatomic ion transport"/>
    <property type="evidence" value="ECO:0007669"/>
    <property type="project" value="UniProtKB-KW"/>
</dbReference>
<keyword evidence="9" id="KW-0472">Membrane</keyword>
<keyword evidence="6 11" id="KW-0732">Signal</keyword>
<keyword evidence="3" id="KW-0813">Transport</keyword>
<dbReference type="PANTHER" id="PTHR34501">
    <property type="entry name" value="PROTEIN YDDL-RELATED"/>
    <property type="match status" value="1"/>
</dbReference>
<dbReference type="eggNOG" id="COG3203">
    <property type="taxonomic scope" value="Bacteria"/>
</dbReference>
<dbReference type="InterPro" id="IPR002299">
    <property type="entry name" value="Porin_Neis"/>
</dbReference>
<dbReference type="GO" id="GO:0015288">
    <property type="term" value="F:porin activity"/>
    <property type="evidence" value="ECO:0007669"/>
    <property type="project" value="UniProtKB-KW"/>
</dbReference>
<reference evidence="13 14" key="4">
    <citation type="journal article" date="2010" name="Environ. Microbiol.">
        <title>The bacterial genus Collimonas: mycophagy, weathering and other adaptive solutions to life in oligotrophic soil environments.</title>
        <authorList>
            <person name="Leveau J.H."/>
            <person name="Uroz S."/>
            <person name="de Boer W."/>
        </authorList>
    </citation>
    <scope>NUCLEOTIDE SEQUENCE [LARGE SCALE GENOMIC DNA]</scope>
    <source>
        <strain evidence="13 14">Ter331</strain>
    </source>
</reference>
<keyword evidence="5" id="KW-0812">Transmembrane</keyword>
<reference evidence="14" key="6">
    <citation type="submission" date="2011-05" db="EMBL/GenBank/DDBJ databases">
        <title>Complete sequence of Collimonas fungivorans Ter331.</title>
        <authorList>
            <person name="Leveau J.H."/>
        </authorList>
    </citation>
    <scope>NUCLEOTIDE SEQUENCE [LARGE SCALE GENOMIC DNA]</scope>
    <source>
        <strain evidence="14">Ter331</strain>
    </source>
</reference>
<organism evidence="13 14">
    <name type="scientific">Collimonas fungivorans (strain Ter331)</name>
    <dbReference type="NCBI Taxonomy" id="1005048"/>
    <lineage>
        <taxon>Bacteria</taxon>
        <taxon>Pseudomonadati</taxon>
        <taxon>Pseudomonadota</taxon>
        <taxon>Betaproteobacteria</taxon>
        <taxon>Burkholderiales</taxon>
        <taxon>Oxalobacteraceae</taxon>
        <taxon>Collimonas</taxon>
    </lineage>
</organism>
<feature type="signal peptide" evidence="11">
    <location>
        <begin position="1"/>
        <end position="19"/>
    </location>
</feature>
<evidence type="ECO:0000256" key="9">
    <source>
        <dbReference type="ARBA" id="ARBA00023136"/>
    </source>
</evidence>
<dbReference type="EMBL" id="CP002745">
    <property type="protein sequence ID" value="AEK60212.1"/>
    <property type="molecule type" value="Genomic_DNA"/>
</dbReference>
<feature type="domain" description="Porin" evidence="12">
    <location>
        <begin position="9"/>
        <end position="322"/>
    </location>
</feature>
<reference evidence="13 14" key="2">
    <citation type="journal article" date="2006" name="J. Microbiol. Methods">
        <title>Genomic flank-sequencing of plasposon insertion sites for rapid identification of functional genes.</title>
        <authorList>
            <person name="Leveau J.H."/>
            <person name="Gerards S."/>
            <person name="Fritsche K."/>
            <person name="Zondag G."/>
            <person name="van Veen J.A."/>
        </authorList>
    </citation>
    <scope>NUCLEOTIDE SEQUENCE [LARGE SCALE GENOMIC DNA]</scope>
    <source>
        <strain evidence="13 14">Ter331</strain>
    </source>
</reference>
<feature type="chain" id="PRO_5003396843" evidence="11">
    <location>
        <begin position="20"/>
        <end position="342"/>
    </location>
</feature>
<dbReference type="InterPro" id="IPR033900">
    <property type="entry name" value="Gram_neg_porin_domain"/>
</dbReference>
<reference evidence="13 14" key="5">
    <citation type="journal article" date="2011" name="ISME J.">
        <title>Dual transcriptional profiling of a bacterial/fungal confrontation: Collimonas fungivorans versus Aspergillus niger.</title>
        <authorList>
            <person name="Mela F."/>
            <person name="Fritsche K."/>
            <person name="de Boer W."/>
            <person name="van Veen J.A."/>
            <person name="de Graaff L.H."/>
            <person name="van den Berg M."/>
            <person name="Leveau J.H."/>
        </authorList>
    </citation>
    <scope>NUCLEOTIDE SEQUENCE [LARGE SCALE GENOMIC DNA]</scope>
    <source>
        <strain evidence="13 14">Ter331</strain>
    </source>
</reference>
<dbReference type="Pfam" id="PF13609">
    <property type="entry name" value="Porin_4"/>
    <property type="match status" value="1"/>
</dbReference>
<gene>
    <name evidence="13" type="ordered locus">CFU_0374</name>
</gene>
<evidence type="ECO:0000256" key="6">
    <source>
        <dbReference type="ARBA" id="ARBA00022729"/>
    </source>
</evidence>
<proteinExistence type="predicted"/>
<evidence type="ECO:0000256" key="7">
    <source>
        <dbReference type="ARBA" id="ARBA00023065"/>
    </source>
</evidence>
<accession>G0AES7</accession>
<dbReference type="GO" id="GO:0046930">
    <property type="term" value="C:pore complex"/>
    <property type="evidence" value="ECO:0007669"/>
    <property type="project" value="UniProtKB-KW"/>
</dbReference>
<evidence type="ECO:0000256" key="11">
    <source>
        <dbReference type="SAM" id="SignalP"/>
    </source>
</evidence>
<evidence type="ECO:0000256" key="10">
    <source>
        <dbReference type="ARBA" id="ARBA00023237"/>
    </source>
</evidence>
<keyword evidence="14" id="KW-1185">Reference proteome</keyword>
<protein>
    <submittedName>
        <fullName evidence="13">Outer membrane protein (Porin)</fullName>
    </submittedName>
</protein>
<evidence type="ECO:0000256" key="5">
    <source>
        <dbReference type="ARBA" id="ARBA00022692"/>
    </source>
</evidence>
<dbReference type="STRING" id="1005048.CFU_0374"/>
<comment type="subunit">
    <text evidence="2">Homotrimer.</text>
</comment>
<dbReference type="Proteomes" id="UP000008392">
    <property type="component" value="Chromosome"/>
</dbReference>
<dbReference type="Gene3D" id="2.40.160.10">
    <property type="entry name" value="Porin"/>
    <property type="match status" value="1"/>
</dbReference>
<evidence type="ECO:0000256" key="2">
    <source>
        <dbReference type="ARBA" id="ARBA00011233"/>
    </source>
</evidence>
<dbReference type="SUPFAM" id="SSF56935">
    <property type="entry name" value="Porins"/>
    <property type="match status" value="1"/>
</dbReference>
<name>G0AES7_COLFT</name>
<dbReference type="InterPro" id="IPR050298">
    <property type="entry name" value="Gram-neg_bact_OMP"/>
</dbReference>
<sequence length="342" mass="36870">MNKMLLTGVLASVAGGAMAPVFAEPAERVEIYGRVDLSMDEVRGNGGRMLKQTDNASRFGVRGSEDLGAGWRVLFGIEAGFNADTGLATDPMLRNAYAGVRGGFGTVAVGRLDSSQATGSPLYSQVTRNITFVGHDAGATAIGTRWLNARNRTSNAVGYMSPVFHGFSVRARYHQPDPGDAAAKVRQEGDVKATDIGLNYESGALSAGIGYGQNKRRGTPVDNDFRRKWQLLGSYSFGATKISALYGRDHYNGTVGARSRVNYWLLGFSLPFGAGLHQIAANYMKRDAQGDIQGKGSNFQAGYIFHMSKRTKLYASYDRENLNANKGGNLLNTISSGIQHRF</sequence>
<evidence type="ECO:0000313" key="13">
    <source>
        <dbReference type="EMBL" id="AEK60212.1"/>
    </source>
</evidence>
<evidence type="ECO:0000256" key="8">
    <source>
        <dbReference type="ARBA" id="ARBA00023114"/>
    </source>
</evidence>
<keyword evidence="8" id="KW-0626">Porin</keyword>
<keyword evidence="10" id="KW-0998">Cell outer membrane</keyword>
<dbReference type="KEGG" id="cfu:CFU_0374"/>
<dbReference type="CDD" id="cd00342">
    <property type="entry name" value="gram_neg_porins"/>
    <property type="match status" value="1"/>
</dbReference>
<reference evidence="13 14" key="3">
    <citation type="journal article" date="2008" name="FEMS Microbiol. Ecol.">
        <title>Identification and characterization of genes underlying chitinolysis in Collimonas fungivorans Ter331.</title>
        <authorList>
            <person name="Fritsche K."/>
            <person name="de Boer W."/>
            <person name="Gerards S."/>
            <person name="van den Berg M."/>
            <person name="van Veen J.A."/>
            <person name="Leveau J.H."/>
        </authorList>
    </citation>
    <scope>NUCLEOTIDE SEQUENCE [LARGE SCALE GENOMIC DNA]</scope>
    <source>
        <strain evidence="13 14">Ter331</strain>
    </source>
</reference>
<evidence type="ECO:0000256" key="4">
    <source>
        <dbReference type="ARBA" id="ARBA00022452"/>
    </source>
</evidence>
<evidence type="ECO:0000256" key="3">
    <source>
        <dbReference type="ARBA" id="ARBA00022448"/>
    </source>
</evidence>
<evidence type="ECO:0000313" key="14">
    <source>
        <dbReference type="Proteomes" id="UP000008392"/>
    </source>
</evidence>
<dbReference type="HOGENOM" id="CLU_038238_1_1_4"/>
<dbReference type="PANTHER" id="PTHR34501:SF9">
    <property type="entry name" value="MAJOR OUTER MEMBRANE PROTEIN P.IA"/>
    <property type="match status" value="1"/>
</dbReference>
<dbReference type="PRINTS" id="PR00184">
    <property type="entry name" value="NEISSPPORIN"/>
</dbReference>
<reference evidence="13 14" key="1">
    <citation type="journal article" date="2004" name="Environ. Microbiol.">
        <title>Phylogeny-function analysis of (meta)genomic libraries: screening for expression of ribosomal RNA genes by large-insert library fluorescent in situ hybridization (LIL-FISH).</title>
        <authorList>
            <person name="Leveau J.H."/>
            <person name="Gerards S."/>
            <person name="de Boer W."/>
            <person name="van Veen J.A."/>
        </authorList>
    </citation>
    <scope>NUCLEOTIDE SEQUENCE [LARGE SCALE GENOMIC DNA]</scope>
    <source>
        <strain evidence="13 14">Ter331</strain>
    </source>
</reference>
<dbReference type="AlphaFoldDB" id="G0AES7"/>
<comment type="subcellular location">
    <subcellularLocation>
        <location evidence="1">Cell outer membrane</location>
        <topology evidence="1">Multi-pass membrane protein</topology>
    </subcellularLocation>
</comment>
<keyword evidence="7" id="KW-0406">Ion transport</keyword>
<keyword evidence="4" id="KW-1134">Transmembrane beta strand</keyword>
<dbReference type="GO" id="GO:0009279">
    <property type="term" value="C:cell outer membrane"/>
    <property type="evidence" value="ECO:0007669"/>
    <property type="project" value="UniProtKB-SubCell"/>
</dbReference>
<evidence type="ECO:0000259" key="12">
    <source>
        <dbReference type="Pfam" id="PF13609"/>
    </source>
</evidence>